<evidence type="ECO:0000313" key="3">
    <source>
        <dbReference type="Proteomes" id="UP000324800"/>
    </source>
</evidence>
<dbReference type="EMBL" id="SNRW01013189">
    <property type="protein sequence ID" value="KAA6372906.1"/>
    <property type="molecule type" value="Genomic_DNA"/>
</dbReference>
<dbReference type="EMBL" id="SNRW01011161">
    <property type="protein sequence ID" value="KAA6375527.1"/>
    <property type="molecule type" value="Genomic_DNA"/>
</dbReference>
<dbReference type="Proteomes" id="UP000324800">
    <property type="component" value="Unassembled WGS sequence"/>
</dbReference>
<accession>A0A5J4UYR6</accession>
<protein>
    <submittedName>
        <fullName evidence="2">Uncharacterized protein</fullName>
    </submittedName>
</protein>
<feature type="non-terminal residue" evidence="2">
    <location>
        <position position="8"/>
    </location>
</feature>
<evidence type="ECO:0000313" key="1">
    <source>
        <dbReference type="EMBL" id="KAA6372906.1"/>
    </source>
</evidence>
<sequence length="8" mass="805">MGGTKAKL</sequence>
<gene>
    <name evidence="2" type="ORF">EZS28_028946</name>
    <name evidence="1" type="ORF">EZS28_031567</name>
</gene>
<reference evidence="2 3" key="1">
    <citation type="submission" date="2019-03" db="EMBL/GenBank/DDBJ databases">
        <title>Single cell metagenomics reveals metabolic interactions within the superorganism composed of flagellate Streblomastix strix and complex community of Bacteroidetes bacteria on its surface.</title>
        <authorList>
            <person name="Treitli S.C."/>
            <person name="Kolisko M."/>
            <person name="Husnik F."/>
            <person name="Keeling P."/>
            <person name="Hampl V."/>
        </authorList>
    </citation>
    <scope>NUCLEOTIDE SEQUENCE [LARGE SCALE GENOMIC DNA]</scope>
    <source>
        <strain evidence="2">ST1C</strain>
    </source>
</reference>
<name>A0A5J4UYR6_9EUKA</name>
<proteinExistence type="predicted"/>
<organism evidence="2 3">
    <name type="scientific">Streblomastix strix</name>
    <dbReference type="NCBI Taxonomy" id="222440"/>
    <lineage>
        <taxon>Eukaryota</taxon>
        <taxon>Metamonada</taxon>
        <taxon>Preaxostyla</taxon>
        <taxon>Oxymonadida</taxon>
        <taxon>Streblomastigidae</taxon>
        <taxon>Streblomastix</taxon>
    </lineage>
</organism>
<comment type="caution">
    <text evidence="2">The sequence shown here is derived from an EMBL/GenBank/DDBJ whole genome shotgun (WGS) entry which is preliminary data.</text>
</comment>
<evidence type="ECO:0000313" key="2">
    <source>
        <dbReference type="EMBL" id="KAA6375527.1"/>
    </source>
</evidence>